<dbReference type="Pfam" id="PF10094">
    <property type="entry name" value="DUF2332"/>
    <property type="match status" value="1"/>
</dbReference>
<gene>
    <name evidence="1" type="ORF">OM960_22820</name>
</gene>
<accession>A0ABT3J9K2</accession>
<proteinExistence type="predicted"/>
<comment type="caution">
    <text evidence="1">The sequence shown here is derived from an EMBL/GenBank/DDBJ whole genome shotgun (WGS) entry which is preliminary data.</text>
</comment>
<protein>
    <submittedName>
        <fullName evidence="1">DUF2332 family protein</fullName>
    </submittedName>
</protein>
<dbReference type="EMBL" id="JAPDOG010000040">
    <property type="protein sequence ID" value="MCW3784362.1"/>
    <property type="molecule type" value="Genomic_DNA"/>
</dbReference>
<dbReference type="RefSeq" id="WP_264773602.1">
    <property type="nucleotide sequence ID" value="NZ_JAPDOG010000040.1"/>
</dbReference>
<evidence type="ECO:0000313" key="1">
    <source>
        <dbReference type="EMBL" id="MCW3784362.1"/>
    </source>
</evidence>
<dbReference type="InterPro" id="IPR011200">
    <property type="entry name" value="UCP012608"/>
</dbReference>
<reference evidence="1 2" key="1">
    <citation type="submission" date="2022-10" db="EMBL/GenBank/DDBJ databases">
        <title>Defluviimonas sp. CAU 1641 isolated from mud.</title>
        <authorList>
            <person name="Kim W."/>
        </authorList>
    </citation>
    <scope>NUCLEOTIDE SEQUENCE [LARGE SCALE GENOMIC DNA]</scope>
    <source>
        <strain evidence="1 2">CAU 1641</strain>
    </source>
</reference>
<sequence length="350" mass="37809">MNWRAAFREQAVNCAALGSPFTARLLDLIAARGLPEGRVAARIANWQGDPTSRGASVPLRLTGALHGLVLERRAPGLAALYPPAGAADDALWAAIGAAVVAEEAWIDRRLDHAPQTNEVGRSAFLIAAARWLAARTGLPLELSELGASAGLNLLLDRYALCVGGRWFGPQGAPVRLSPDWRGALPEDVLLHVAGRAGADLAPPDPVTERTRLLSFIWPDQPARLERMRAALEEAARLRLRVERADAIDFLERRLATPVEGRLHMVFHTVAWQYFPKAARARGTALLAAAGRSSSSEAPLALVAMEADGRAPGAGLSMTLWPGGQRHDVGRADFHGRWIDWRPPEPESLPW</sequence>
<organism evidence="1 2">
    <name type="scientific">Defluviimonas salinarum</name>
    <dbReference type="NCBI Taxonomy" id="2992147"/>
    <lineage>
        <taxon>Bacteria</taxon>
        <taxon>Pseudomonadati</taxon>
        <taxon>Pseudomonadota</taxon>
        <taxon>Alphaproteobacteria</taxon>
        <taxon>Rhodobacterales</taxon>
        <taxon>Paracoccaceae</taxon>
        <taxon>Albidovulum</taxon>
    </lineage>
</organism>
<dbReference type="Proteomes" id="UP001207582">
    <property type="component" value="Unassembled WGS sequence"/>
</dbReference>
<keyword evidence="2" id="KW-1185">Reference proteome</keyword>
<name>A0ABT3J9K2_9RHOB</name>
<dbReference type="PIRSF" id="PIRSF012608">
    <property type="entry name" value="UCP012608"/>
    <property type="match status" value="1"/>
</dbReference>
<evidence type="ECO:0000313" key="2">
    <source>
        <dbReference type="Proteomes" id="UP001207582"/>
    </source>
</evidence>